<dbReference type="Gene3D" id="1.25.40.10">
    <property type="entry name" value="Tetratricopeptide repeat domain"/>
    <property type="match status" value="2"/>
</dbReference>
<dbReference type="RefSeq" id="WP_230367835.1">
    <property type="nucleotide sequence ID" value="NZ_JAJALK010000016.1"/>
</dbReference>
<dbReference type="CDD" id="cd02440">
    <property type="entry name" value="AdoMet_MTases"/>
    <property type="match status" value="1"/>
</dbReference>
<keyword evidence="3" id="KW-0489">Methyltransferase</keyword>
<feature type="repeat" description="TPR" evidence="1">
    <location>
        <begin position="48"/>
        <end position="81"/>
    </location>
</feature>
<evidence type="ECO:0000259" key="2">
    <source>
        <dbReference type="Pfam" id="PF08242"/>
    </source>
</evidence>
<dbReference type="Pfam" id="PF14559">
    <property type="entry name" value="TPR_19"/>
    <property type="match status" value="2"/>
</dbReference>
<feature type="domain" description="Methyltransferase type 12" evidence="2">
    <location>
        <begin position="284"/>
        <end position="374"/>
    </location>
</feature>
<dbReference type="SUPFAM" id="SSF53335">
    <property type="entry name" value="S-adenosyl-L-methionine-dependent methyltransferases"/>
    <property type="match status" value="1"/>
</dbReference>
<keyword evidence="3" id="KW-0808">Transferase</keyword>
<dbReference type="InterPro" id="IPR011990">
    <property type="entry name" value="TPR-like_helical_dom_sf"/>
</dbReference>
<dbReference type="Proteomes" id="UP001223420">
    <property type="component" value="Unassembled WGS sequence"/>
</dbReference>
<name>A0AAJ1X0M5_9HYPH</name>
<dbReference type="Pfam" id="PF08242">
    <property type="entry name" value="Methyltransf_12"/>
    <property type="match status" value="1"/>
</dbReference>
<dbReference type="GO" id="GO:0032259">
    <property type="term" value="P:methylation"/>
    <property type="evidence" value="ECO:0007669"/>
    <property type="project" value="UniProtKB-KW"/>
</dbReference>
<organism evidence="3 4">
    <name type="scientific">Methylobacterium brachiatum</name>
    <dbReference type="NCBI Taxonomy" id="269660"/>
    <lineage>
        <taxon>Bacteria</taxon>
        <taxon>Pseudomonadati</taxon>
        <taxon>Pseudomonadota</taxon>
        <taxon>Alphaproteobacteria</taxon>
        <taxon>Hyphomicrobiales</taxon>
        <taxon>Methylobacteriaceae</taxon>
        <taxon>Methylobacterium</taxon>
    </lineage>
</organism>
<dbReference type="PROSITE" id="PS50005">
    <property type="entry name" value="TPR"/>
    <property type="match status" value="3"/>
</dbReference>
<dbReference type="InterPro" id="IPR052943">
    <property type="entry name" value="TMTC_O-mannosyl-trnsfr"/>
</dbReference>
<dbReference type="SMART" id="SM00028">
    <property type="entry name" value="TPR"/>
    <property type="match status" value="4"/>
</dbReference>
<reference evidence="3" key="1">
    <citation type="submission" date="2023-07" db="EMBL/GenBank/DDBJ databases">
        <title>Genomic Encyclopedia of Type Strains, Phase IV (KMG-IV): sequencing the most valuable type-strain genomes for metagenomic binning, comparative biology and taxonomic classification.</title>
        <authorList>
            <person name="Goeker M."/>
        </authorList>
    </citation>
    <scope>NUCLEOTIDE SEQUENCE</scope>
    <source>
        <strain evidence="3">DSM 19569</strain>
    </source>
</reference>
<dbReference type="GO" id="GO:0008168">
    <property type="term" value="F:methyltransferase activity"/>
    <property type="evidence" value="ECO:0007669"/>
    <property type="project" value="UniProtKB-KW"/>
</dbReference>
<feature type="repeat" description="TPR" evidence="1">
    <location>
        <begin position="150"/>
        <end position="183"/>
    </location>
</feature>
<dbReference type="SUPFAM" id="SSF48452">
    <property type="entry name" value="TPR-like"/>
    <property type="match status" value="1"/>
</dbReference>
<dbReference type="PROSITE" id="PS50293">
    <property type="entry name" value="TPR_REGION"/>
    <property type="match status" value="1"/>
</dbReference>
<keyword evidence="1" id="KW-0802">TPR repeat</keyword>
<dbReference type="EMBL" id="JAUSWL010000015">
    <property type="protein sequence ID" value="MDQ0546568.1"/>
    <property type="molecule type" value="Genomic_DNA"/>
</dbReference>
<dbReference type="InterPro" id="IPR029063">
    <property type="entry name" value="SAM-dependent_MTases_sf"/>
</dbReference>
<sequence>MDGVGSGGPAELTLDDALEIAARAHRARDVPVAEALYERILAAAPDHAAALHLYGMLLHQTNRPREAVRLIRRSIEIEPEDPSAHINLGNVFFELDRPDLAIEAYGTAITIEPGEIDARNNLGVALRVLRRPEEAEAVYREAIALDRGHRDIWNNLGRLLASQGRIEEAIAAHTRALELQPADPGTRRFLVAAYAATREHDRALAVLRDWLRDDPDDPSAQHLFAAISGKDVPERASDRYVAALFDGFAASFDHKLALLDYRAPSLVAAAVDAAHGPGADLIVLDAGCGTGLCGPALRAHARELVGVDLSGRMLDKARQRGCYDRLNAGELTRHLGDRPAAYDLVVSADTLCYFGPLDVVCTAAAGALRPGGRFVFSVEESKGEGFSLHPHGRYSHARGYVERCLAGAGFSVEVVRHEALRMERGEAVRGLVVTARRG</sequence>
<feature type="repeat" description="TPR" evidence="1">
    <location>
        <begin position="82"/>
        <end position="115"/>
    </location>
</feature>
<accession>A0AAJ1X0M5</accession>
<protein>
    <submittedName>
        <fullName evidence="3">TPR repeat methyltransferase</fullName>
    </submittedName>
</protein>
<gene>
    <name evidence="3" type="ORF">QO001_005520</name>
</gene>
<comment type="caution">
    <text evidence="3">The sequence shown here is derived from an EMBL/GenBank/DDBJ whole genome shotgun (WGS) entry which is preliminary data.</text>
</comment>
<dbReference type="Pfam" id="PF13432">
    <property type="entry name" value="TPR_16"/>
    <property type="match status" value="1"/>
</dbReference>
<dbReference type="InterPro" id="IPR013217">
    <property type="entry name" value="Methyltransf_12"/>
</dbReference>
<evidence type="ECO:0000313" key="3">
    <source>
        <dbReference type="EMBL" id="MDQ0546568.1"/>
    </source>
</evidence>
<dbReference type="InterPro" id="IPR019734">
    <property type="entry name" value="TPR_rpt"/>
</dbReference>
<evidence type="ECO:0000256" key="1">
    <source>
        <dbReference type="PROSITE-ProRule" id="PRU00339"/>
    </source>
</evidence>
<dbReference type="Gene3D" id="3.40.50.150">
    <property type="entry name" value="Vaccinia Virus protein VP39"/>
    <property type="match status" value="1"/>
</dbReference>
<dbReference type="PANTHER" id="PTHR44809">
    <property type="match status" value="1"/>
</dbReference>
<dbReference type="AlphaFoldDB" id="A0AAJ1X0M5"/>
<dbReference type="PANTHER" id="PTHR44809:SF1">
    <property type="entry name" value="PROTEIN O-MANNOSYL-TRANSFERASE TMTC1"/>
    <property type="match status" value="1"/>
</dbReference>
<proteinExistence type="predicted"/>
<evidence type="ECO:0000313" key="4">
    <source>
        <dbReference type="Proteomes" id="UP001223420"/>
    </source>
</evidence>